<evidence type="ECO:0000256" key="1">
    <source>
        <dbReference type="SAM" id="MobiDB-lite"/>
    </source>
</evidence>
<keyword evidence="3" id="KW-1185">Reference proteome</keyword>
<evidence type="ECO:0008006" key="4">
    <source>
        <dbReference type="Google" id="ProtNLM"/>
    </source>
</evidence>
<comment type="caution">
    <text evidence="2">The sequence shown here is derived from an EMBL/GenBank/DDBJ whole genome shotgun (WGS) entry which is preliminary data.</text>
</comment>
<reference evidence="2" key="1">
    <citation type="submission" date="2017-08" db="EMBL/GenBank/DDBJ databases">
        <authorList>
            <person name="Polle J.E."/>
            <person name="Barry K."/>
            <person name="Cushman J."/>
            <person name="Schmutz J."/>
            <person name="Tran D."/>
            <person name="Hathwaick L.T."/>
            <person name="Yim W.C."/>
            <person name="Jenkins J."/>
            <person name="Mckie-Krisberg Z.M."/>
            <person name="Prochnik S."/>
            <person name="Lindquist E."/>
            <person name="Dockter R.B."/>
            <person name="Adam C."/>
            <person name="Molina H."/>
            <person name="Bunkerborg J."/>
            <person name="Jin E."/>
            <person name="Buchheim M."/>
            <person name="Magnuson J."/>
        </authorList>
    </citation>
    <scope>NUCLEOTIDE SEQUENCE</scope>
    <source>
        <strain evidence="2">CCAP 19/18</strain>
    </source>
</reference>
<feature type="compositionally biased region" description="Basic residues" evidence="1">
    <location>
        <begin position="94"/>
        <end position="105"/>
    </location>
</feature>
<accession>A0ABQ7G5J4</accession>
<feature type="compositionally biased region" description="Low complexity" evidence="1">
    <location>
        <begin position="254"/>
        <end position="270"/>
    </location>
</feature>
<organism evidence="2 3">
    <name type="scientific">Dunaliella salina</name>
    <name type="common">Green alga</name>
    <name type="synonym">Protococcus salinus</name>
    <dbReference type="NCBI Taxonomy" id="3046"/>
    <lineage>
        <taxon>Eukaryota</taxon>
        <taxon>Viridiplantae</taxon>
        <taxon>Chlorophyta</taxon>
        <taxon>core chlorophytes</taxon>
        <taxon>Chlorophyceae</taxon>
        <taxon>CS clade</taxon>
        <taxon>Chlamydomonadales</taxon>
        <taxon>Dunaliellaceae</taxon>
        <taxon>Dunaliella</taxon>
    </lineage>
</organism>
<dbReference type="Proteomes" id="UP000815325">
    <property type="component" value="Unassembled WGS sequence"/>
</dbReference>
<dbReference type="EMBL" id="MU070104">
    <property type="protein sequence ID" value="KAF5829888.1"/>
    <property type="molecule type" value="Genomic_DNA"/>
</dbReference>
<feature type="compositionally biased region" description="Low complexity" evidence="1">
    <location>
        <begin position="209"/>
        <end position="234"/>
    </location>
</feature>
<sequence>MPARPCLPRGPFQALHSHRLCRFYFHASEARDWLRMQHLRAMIASPHDQGVLSDRVAAEVLAHMSAGESRDNGGGRASPTTSGHTTSRASPHPSAHRPPHVHRVQPRPVSAAPTLPMLPALQTGPAMNGGLETNGFLPGAAQSPHHPHHRAAMRSSAINYSRPLGLPSLESMGAGEEGDGAGAQVPATTTLPVLQHPLPAERRRRQREQLLSQSNAGTAPAAAAAEGKQAAGAGDEQLPATGGDGGGEGERGAAAEGIQGQGEPAAAAAAAAGEPGMLRWGCTELIAQRESLLPAPLAEHLAHICALHDAKMAALEEAERMASQVEGAMHHEAQDLQGAQ</sequence>
<gene>
    <name evidence="2" type="ORF">DUNSADRAFT_15351</name>
</gene>
<protein>
    <recommendedName>
        <fullName evidence="4">Encoded protein</fullName>
    </recommendedName>
</protein>
<evidence type="ECO:0000313" key="2">
    <source>
        <dbReference type="EMBL" id="KAF5829888.1"/>
    </source>
</evidence>
<proteinExistence type="predicted"/>
<feature type="region of interest" description="Disordered" evidence="1">
    <location>
        <begin position="189"/>
        <end position="270"/>
    </location>
</feature>
<evidence type="ECO:0000313" key="3">
    <source>
        <dbReference type="Proteomes" id="UP000815325"/>
    </source>
</evidence>
<feature type="region of interest" description="Disordered" evidence="1">
    <location>
        <begin position="65"/>
        <end position="153"/>
    </location>
</feature>
<name>A0ABQ7G5J4_DUNSA</name>